<sequence length="343" mass="37986">MSKLPTSQLGKNGPLIPKMGLGCMGLSIWYGAGAIPDEERLQFLDGAFELGETFWVTSDRYGDNEALLAKWFKRTGQRSSIFLCDKFGLVPSDDILKSEILRTDPEWTKQACANSLKTLGVDKIDLYMAHRVDDVTPIEKTVEAMIELKNEGKIDYIGFSEISAASLRRACAVHQISAVEVEFSPFSLEIESEQINLLKTCRELGVAVVAYSPLGRGLMAGQIKSLDDLGEKDARRIMPRFSAENFPKNLKLVEDLEKIAEKKGCTPGQLTLAWLMAEGDDIFPIPGTTKVSRLEENLGALKVVLTQEEIKEIRTVVDAAEVYGARYPEAFASMVFRDTPPLV</sequence>
<dbReference type="PRINTS" id="PR00069">
    <property type="entry name" value="ALDKETRDTASE"/>
</dbReference>
<keyword evidence="4" id="KW-1185">Reference proteome</keyword>
<dbReference type="EMBL" id="FJOG01000002">
    <property type="protein sequence ID" value="CZR51862.1"/>
    <property type="molecule type" value="Genomic_DNA"/>
</dbReference>
<accession>A0A1L7WGF3</accession>
<reference evidence="3 4" key="1">
    <citation type="submission" date="2016-03" db="EMBL/GenBank/DDBJ databases">
        <authorList>
            <person name="Ploux O."/>
        </authorList>
    </citation>
    <scope>NUCLEOTIDE SEQUENCE [LARGE SCALE GENOMIC DNA]</scope>
    <source>
        <strain evidence="3 4">UAMH 11012</strain>
    </source>
</reference>
<dbReference type="STRING" id="576137.A0A1L7WGF3"/>
<dbReference type="GO" id="GO:0005737">
    <property type="term" value="C:cytoplasm"/>
    <property type="evidence" value="ECO:0007669"/>
    <property type="project" value="TreeGrafter"/>
</dbReference>
<evidence type="ECO:0000313" key="4">
    <source>
        <dbReference type="Proteomes" id="UP000184330"/>
    </source>
</evidence>
<evidence type="ECO:0000313" key="3">
    <source>
        <dbReference type="EMBL" id="CZR51862.1"/>
    </source>
</evidence>
<dbReference type="InterPro" id="IPR020471">
    <property type="entry name" value="AKR"/>
</dbReference>
<organism evidence="3 4">
    <name type="scientific">Phialocephala subalpina</name>
    <dbReference type="NCBI Taxonomy" id="576137"/>
    <lineage>
        <taxon>Eukaryota</taxon>
        <taxon>Fungi</taxon>
        <taxon>Dikarya</taxon>
        <taxon>Ascomycota</taxon>
        <taxon>Pezizomycotina</taxon>
        <taxon>Leotiomycetes</taxon>
        <taxon>Helotiales</taxon>
        <taxon>Mollisiaceae</taxon>
        <taxon>Phialocephala</taxon>
        <taxon>Phialocephala fortinii species complex</taxon>
    </lineage>
</organism>
<keyword evidence="1" id="KW-0560">Oxidoreductase</keyword>
<dbReference type="AlphaFoldDB" id="A0A1L7WGF3"/>
<dbReference type="InterPro" id="IPR023210">
    <property type="entry name" value="NADP_OxRdtase_dom"/>
</dbReference>
<evidence type="ECO:0000256" key="1">
    <source>
        <dbReference type="ARBA" id="ARBA00023002"/>
    </source>
</evidence>
<dbReference type="Proteomes" id="UP000184330">
    <property type="component" value="Unassembled WGS sequence"/>
</dbReference>
<dbReference type="Gene3D" id="3.20.20.100">
    <property type="entry name" value="NADP-dependent oxidoreductase domain"/>
    <property type="match status" value="1"/>
</dbReference>
<dbReference type="OrthoDB" id="37537at2759"/>
<dbReference type="InterPro" id="IPR036812">
    <property type="entry name" value="NAD(P)_OxRdtase_dom_sf"/>
</dbReference>
<evidence type="ECO:0000259" key="2">
    <source>
        <dbReference type="Pfam" id="PF00248"/>
    </source>
</evidence>
<dbReference type="InterPro" id="IPR050791">
    <property type="entry name" value="Aldo-Keto_reductase"/>
</dbReference>
<protein>
    <submittedName>
        <fullName evidence="3">Probable aldo-keto reductase (AKR13), puatative</fullName>
    </submittedName>
</protein>
<feature type="domain" description="NADP-dependent oxidoreductase" evidence="2">
    <location>
        <begin position="18"/>
        <end position="316"/>
    </location>
</feature>
<dbReference type="PANTHER" id="PTHR43625:SF40">
    <property type="entry name" value="ALDO-KETO REDUCTASE YAKC [NADP(+)]"/>
    <property type="match status" value="1"/>
</dbReference>
<dbReference type="GO" id="GO:0016491">
    <property type="term" value="F:oxidoreductase activity"/>
    <property type="evidence" value="ECO:0007669"/>
    <property type="project" value="UniProtKB-KW"/>
</dbReference>
<name>A0A1L7WGF3_9HELO</name>
<dbReference type="PANTHER" id="PTHR43625">
    <property type="entry name" value="AFLATOXIN B1 ALDEHYDE REDUCTASE"/>
    <property type="match status" value="1"/>
</dbReference>
<dbReference type="Pfam" id="PF00248">
    <property type="entry name" value="Aldo_ket_red"/>
    <property type="match status" value="1"/>
</dbReference>
<proteinExistence type="predicted"/>
<dbReference type="SUPFAM" id="SSF51430">
    <property type="entry name" value="NAD(P)-linked oxidoreductase"/>
    <property type="match status" value="1"/>
</dbReference>
<gene>
    <name evidence="3" type="ORF">PAC_01739</name>
</gene>